<proteinExistence type="inferred from homology"/>
<feature type="transmembrane region" description="Helical" evidence="8">
    <location>
        <begin position="548"/>
        <end position="572"/>
    </location>
</feature>
<dbReference type="Gene3D" id="1.20.1460.20">
    <property type="match status" value="1"/>
</dbReference>
<reference evidence="9" key="1">
    <citation type="submission" date="2020-10" db="EMBL/GenBank/DDBJ databases">
        <authorList>
            <person name="Gilroy R."/>
        </authorList>
    </citation>
    <scope>NUCLEOTIDE SEQUENCE</scope>
    <source>
        <strain evidence="9">ChiHile30-977</strain>
    </source>
</reference>
<comment type="caution">
    <text evidence="9">The sequence shown here is derived from an EMBL/GenBank/DDBJ whole genome shotgun (WGS) entry which is preliminary data.</text>
</comment>
<evidence type="ECO:0000256" key="8">
    <source>
        <dbReference type="SAM" id="Phobius"/>
    </source>
</evidence>
<dbReference type="AlphaFoldDB" id="A0A9D0YW79"/>
<dbReference type="GO" id="GO:0016471">
    <property type="term" value="C:vacuolar proton-transporting V-type ATPase complex"/>
    <property type="evidence" value="ECO:0007669"/>
    <property type="project" value="TreeGrafter"/>
</dbReference>
<evidence type="ECO:0000256" key="3">
    <source>
        <dbReference type="ARBA" id="ARBA00022448"/>
    </source>
</evidence>
<evidence type="ECO:0000256" key="4">
    <source>
        <dbReference type="ARBA" id="ARBA00022692"/>
    </source>
</evidence>
<dbReference type="Gene3D" id="3.30.70.2170">
    <property type="match status" value="1"/>
</dbReference>
<dbReference type="Proteomes" id="UP000886819">
    <property type="component" value="Unassembled WGS sequence"/>
</dbReference>
<gene>
    <name evidence="9" type="ORF">IAA66_06440</name>
</gene>
<dbReference type="PANTHER" id="PTHR11629">
    <property type="entry name" value="VACUOLAR PROTON ATPASES"/>
    <property type="match status" value="1"/>
</dbReference>
<name>A0A9D0YW79_9FIRM</name>
<reference evidence="9" key="2">
    <citation type="journal article" date="2021" name="PeerJ">
        <title>Extensive microbial diversity within the chicken gut microbiome revealed by metagenomics and culture.</title>
        <authorList>
            <person name="Gilroy R."/>
            <person name="Ravi A."/>
            <person name="Getino M."/>
            <person name="Pursley I."/>
            <person name="Horton D.L."/>
            <person name="Alikhan N.F."/>
            <person name="Baker D."/>
            <person name="Gharbi K."/>
            <person name="Hall N."/>
            <person name="Watson M."/>
            <person name="Adriaenssens E.M."/>
            <person name="Foster-Nyarko E."/>
            <person name="Jarju S."/>
            <person name="Secka A."/>
            <person name="Antonio M."/>
            <person name="Oren A."/>
            <person name="Chaudhuri R.R."/>
            <person name="La Ragione R."/>
            <person name="Hildebrand F."/>
            <person name="Pallen M.J."/>
        </authorList>
    </citation>
    <scope>NUCLEOTIDE SEQUENCE</scope>
    <source>
        <strain evidence="9">ChiHile30-977</strain>
    </source>
</reference>
<feature type="transmembrane region" description="Helical" evidence="8">
    <location>
        <begin position="357"/>
        <end position="388"/>
    </location>
</feature>
<comment type="similarity">
    <text evidence="2">Belongs to the V-ATPase 116 kDa subunit family.</text>
</comment>
<dbReference type="GO" id="GO:0046961">
    <property type="term" value="F:proton-transporting ATPase activity, rotational mechanism"/>
    <property type="evidence" value="ECO:0007669"/>
    <property type="project" value="InterPro"/>
</dbReference>
<dbReference type="Gene3D" id="3.30.70.2750">
    <property type="match status" value="1"/>
</dbReference>
<organism evidence="9 10">
    <name type="scientific">Candidatus Avichristensenella intestinipullorum</name>
    <dbReference type="NCBI Taxonomy" id="2840693"/>
    <lineage>
        <taxon>Bacteria</taxon>
        <taxon>Bacillati</taxon>
        <taxon>Bacillota</taxon>
        <taxon>Clostridia</taxon>
        <taxon>Candidatus Avichristensenella</taxon>
    </lineage>
</organism>
<keyword evidence="3" id="KW-0813">Transport</keyword>
<dbReference type="GO" id="GO:0033179">
    <property type="term" value="C:proton-transporting V-type ATPase, V0 domain"/>
    <property type="evidence" value="ECO:0007669"/>
    <property type="project" value="InterPro"/>
</dbReference>
<feature type="transmembrane region" description="Helical" evidence="8">
    <location>
        <begin position="400"/>
        <end position="423"/>
    </location>
</feature>
<evidence type="ECO:0000256" key="5">
    <source>
        <dbReference type="ARBA" id="ARBA00022989"/>
    </source>
</evidence>
<evidence type="ECO:0000313" key="10">
    <source>
        <dbReference type="Proteomes" id="UP000886819"/>
    </source>
</evidence>
<dbReference type="EMBL" id="DVFI01000093">
    <property type="protein sequence ID" value="HIQ63212.1"/>
    <property type="molecule type" value="Genomic_DNA"/>
</dbReference>
<keyword evidence="6" id="KW-0406">Ion transport</keyword>
<dbReference type="Pfam" id="PF01496">
    <property type="entry name" value="V_ATPase_I"/>
    <property type="match status" value="1"/>
</dbReference>
<evidence type="ECO:0000256" key="6">
    <source>
        <dbReference type="ARBA" id="ARBA00023065"/>
    </source>
</evidence>
<keyword evidence="7 8" id="KW-0472">Membrane</keyword>
<dbReference type="GO" id="GO:0051117">
    <property type="term" value="F:ATPase binding"/>
    <property type="evidence" value="ECO:0007669"/>
    <property type="project" value="TreeGrafter"/>
</dbReference>
<feature type="transmembrane region" description="Helical" evidence="8">
    <location>
        <begin position="524"/>
        <end position="542"/>
    </location>
</feature>
<dbReference type="InterPro" id="IPR002490">
    <property type="entry name" value="V-ATPase_116kDa_su"/>
</dbReference>
<evidence type="ECO:0000256" key="7">
    <source>
        <dbReference type="ARBA" id="ARBA00023136"/>
    </source>
</evidence>
<feature type="transmembrane region" description="Helical" evidence="8">
    <location>
        <begin position="443"/>
        <end position="462"/>
    </location>
</feature>
<feature type="transmembrane region" description="Helical" evidence="8">
    <location>
        <begin position="474"/>
        <end position="495"/>
    </location>
</feature>
<accession>A0A9D0YW79</accession>
<keyword evidence="4 8" id="KW-0812">Transmembrane</keyword>
<keyword evidence="5 8" id="KW-1133">Transmembrane helix</keyword>
<dbReference type="GO" id="GO:0007035">
    <property type="term" value="P:vacuolar acidification"/>
    <property type="evidence" value="ECO:0007669"/>
    <property type="project" value="TreeGrafter"/>
</dbReference>
<feature type="transmembrane region" description="Helical" evidence="8">
    <location>
        <begin position="579"/>
        <end position="603"/>
    </location>
</feature>
<evidence type="ECO:0000256" key="2">
    <source>
        <dbReference type="ARBA" id="ARBA00009904"/>
    </source>
</evidence>
<comment type="subcellular location">
    <subcellularLocation>
        <location evidence="1">Membrane</location>
        <topology evidence="1">Multi-pass membrane protein</topology>
    </subcellularLocation>
</comment>
<evidence type="ECO:0000256" key="1">
    <source>
        <dbReference type="ARBA" id="ARBA00004141"/>
    </source>
</evidence>
<evidence type="ECO:0000313" key="9">
    <source>
        <dbReference type="EMBL" id="HIQ63212.1"/>
    </source>
</evidence>
<protein>
    <submittedName>
        <fullName evidence="9">V-type ATP synthase subunit I</fullName>
    </submittedName>
</protein>
<dbReference type="PANTHER" id="PTHR11629:SF63">
    <property type="entry name" value="V-TYPE PROTON ATPASE SUBUNIT A"/>
    <property type="match status" value="1"/>
</dbReference>
<sequence>MAIVEMKRVTLLAMNAERDRLLRVMQRAGCVQVEAVGGEDAEAYLRREHGALDAAEEKLTRIRWTLSQLGRYDADKPGMLASLSMPAVDAEQADAVAASEEELLAVVSAVEACERKSGELRGRQARLQVQMQQLAPWRGLDIPVERLCDTRDTVQFAGTVLGRAWEALETALAGLPAQWERIAEERDNVCVWVVAHRSARDEVQSALKNAEFAPAQFAYPAGTPAAQLDALAAGLREVDADRASLEEALRGYAKSLPQLRILFELASQERDRQAAAANFLSTRSAFMMQGWAPAPSCDALVKRLKAVAPDCVVDLRDPDESEQPPTLLHNGRVATPFETVVSNYSMPDPRGIDPTAIMAPFFACFFGMMVSDAGYGAVMAAMIPIAIWKFKPKESMRRMMWILTLGGAFTVFWGAIYDTWFGANLKPAFLQPVIINALEDPLKMMYLCIAMGAIHLFTGLGVGMYMNFKRGKPLAALFDQGFWFFLIIGLGLLMLPATATIGKFLAIGGALGILLTAGRDKPTLIGKFTGGFGALYGITSWLGDLLSYMRLFGMGLATGVIGMVVNMLAGMLMGNPIGIVFGIAVLAVGHIFNAFINVLGAYVHSCRLQYIEFFGKFYEDGGTMFAPLAHNPRYVAIRDSRADT</sequence>